<reference evidence="7 8" key="1">
    <citation type="journal article" date="2014" name="PLoS Genet.">
        <title>Phylogenetically driven sequencing of extremely halophilic archaea reveals strategies for static and dynamic osmo-response.</title>
        <authorList>
            <person name="Becker E.A."/>
            <person name="Seitzer P.M."/>
            <person name="Tritt A."/>
            <person name="Larsen D."/>
            <person name="Krusor M."/>
            <person name="Yao A.I."/>
            <person name="Wu D."/>
            <person name="Madern D."/>
            <person name="Eisen J.A."/>
            <person name="Darling A.E."/>
            <person name="Facciotti M.T."/>
        </authorList>
    </citation>
    <scope>NUCLEOTIDE SEQUENCE [LARGE SCALE GENOMIC DNA]</scope>
    <source>
        <strain evidence="7 8">2-9-1</strain>
    </source>
</reference>
<protein>
    <submittedName>
        <fullName evidence="7">PAS sensor protein</fullName>
    </submittedName>
</protein>
<dbReference type="PATRIC" id="fig|797114.5.peg.1216"/>
<dbReference type="RefSeq" id="WP_006882862.1">
    <property type="nucleotide sequence ID" value="NZ_AOIU01000013.1"/>
</dbReference>
<dbReference type="CDD" id="cd00130">
    <property type="entry name" value="PAS"/>
    <property type="match status" value="1"/>
</dbReference>
<dbReference type="eggNOG" id="arCOG06192">
    <property type="taxonomic scope" value="Archaea"/>
</dbReference>
<dbReference type="InterPro" id="IPR031803">
    <property type="entry name" value="BAT_GAF/HTH-assoc"/>
</dbReference>
<accession>M0CXS7</accession>
<gene>
    <name evidence="7" type="ORF">C475_05950</name>
</gene>
<keyword evidence="8" id="KW-1185">Reference proteome</keyword>
<dbReference type="SMART" id="SM00086">
    <property type="entry name" value="PAC"/>
    <property type="match status" value="1"/>
</dbReference>
<dbReference type="InterPro" id="IPR000700">
    <property type="entry name" value="PAS-assoc_C"/>
</dbReference>
<dbReference type="SMART" id="SM00091">
    <property type="entry name" value="PAS"/>
    <property type="match status" value="1"/>
</dbReference>
<comment type="caution">
    <text evidence="7">The sequence shown here is derived from an EMBL/GenBank/DDBJ whole genome shotgun (WGS) entry which is preliminary data.</text>
</comment>
<dbReference type="SUPFAM" id="SSF55785">
    <property type="entry name" value="PYP-like sensor domain (PAS domain)"/>
    <property type="match status" value="1"/>
</dbReference>
<dbReference type="OrthoDB" id="165911at2157"/>
<dbReference type="InterPro" id="IPR007050">
    <property type="entry name" value="HTH_bacterioopsin"/>
</dbReference>
<dbReference type="InterPro" id="IPR000014">
    <property type="entry name" value="PAS"/>
</dbReference>
<feature type="region of interest" description="Disordered" evidence="4">
    <location>
        <begin position="1"/>
        <end position="31"/>
    </location>
</feature>
<feature type="coiled-coil region" evidence="3">
    <location>
        <begin position="420"/>
        <end position="453"/>
    </location>
</feature>
<dbReference type="InterPro" id="IPR001610">
    <property type="entry name" value="PAC"/>
</dbReference>
<proteinExistence type="predicted"/>
<feature type="domain" description="PAC" evidence="6">
    <location>
        <begin position="232"/>
        <end position="284"/>
    </location>
</feature>
<sequence>MSEDPRTTTDGLAGDPCDRPPNRAERYPDDGFGGDELAAVLELGRTALDCASGALVRVGDDGWTVRTAVTEDGSSGFAVSDRRVGTAVRNSDATVETGDGASAGWFAGRRVTVDGDPFGVVCFTDEAAAGRDRATAREVVERVADLVAGELEEFDDWSDRALTETLLQTVPDVLYAFSADGRPVQWNDHLEGVTGYGPADIATMGPLDFVAAEDRDRVTESLREVDRESVPDAVEADLVTRDGKRVPYEFNGAPITDEDGDVVGFAGVGRDVSDYRDHEETLTALHDVTRELLPLESEEAICERVVAATTDLLDIEVVGAFLFDEAANVLEPVAQNAGADAVVDEVPTFGPGEGVAWRAFMRGEVAVFDDVRAAEAVYNPETAVRSELFVPLGEHGILLAGSTAVGAFDDRTVELADLLAANAEAALNNVDRKRELAARDAELSRQHRRLERLNEVNERVRRIGHALVGVDTPAEVADLVCARLAAVDRFSLVALSARDGADGDLTTRATAGRGDGYFEAVETAEDLADGEGGDPTRRAARTDEPVVVDRVASDFRGAPWRRAALSRDFRSVAAFPLVHDGIPHGVLTVCADAPGTFDEETATVLSELADMVAEATGIAKRRRAASTGDGVELVVRVDPWPDPVGPLADAVGEAVTVTRAIPAADDACLLYAETAADTDAVTDALATTAGVASGRVVSASGDRTRFEVTTVDRTAADAVRAGGGRVVRLTLADGHARLVARVPPETDVRDLVERVGGDHEASVLAQRTDPATAEADPLDALTDRQRAALLAAYDAGFFEWPRRSSGEEVAADLSVAQPTFAEHLRRAQANLFDSLFEG</sequence>
<dbReference type="eggNOG" id="arCOG06712">
    <property type="taxonomic scope" value="Archaea"/>
</dbReference>
<dbReference type="Pfam" id="PF08448">
    <property type="entry name" value="PAS_4"/>
    <property type="match status" value="1"/>
</dbReference>
<keyword evidence="3" id="KW-0175">Coiled coil</keyword>
<dbReference type="STRING" id="797114.C475_05950"/>
<dbReference type="InterPro" id="IPR035965">
    <property type="entry name" value="PAS-like_dom_sf"/>
</dbReference>
<evidence type="ECO:0000259" key="6">
    <source>
        <dbReference type="PROSITE" id="PS50113"/>
    </source>
</evidence>
<dbReference type="InterPro" id="IPR013656">
    <property type="entry name" value="PAS_4"/>
</dbReference>
<evidence type="ECO:0000259" key="5">
    <source>
        <dbReference type="PROSITE" id="PS50112"/>
    </source>
</evidence>
<dbReference type="Pfam" id="PF04967">
    <property type="entry name" value="HTH_10"/>
    <property type="match status" value="1"/>
</dbReference>
<keyword evidence="2" id="KW-0804">Transcription</keyword>
<evidence type="ECO:0000313" key="8">
    <source>
        <dbReference type="Proteomes" id="UP000011626"/>
    </source>
</evidence>
<dbReference type="Gene3D" id="3.30.450.20">
    <property type="entry name" value="PAS domain"/>
    <property type="match status" value="1"/>
</dbReference>
<evidence type="ECO:0000256" key="2">
    <source>
        <dbReference type="ARBA" id="ARBA00023163"/>
    </source>
</evidence>
<evidence type="ECO:0000313" key="7">
    <source>
        <dbReference type="EMBL" id="ELZ27438.1"/>
    </source>
</evidence>
<dbReference type="NCBIfam" id="TIGR00229">
    <property type="entry name" value="sensory_box"/>
    <property type="match status" value="1"/>
</dbReference>
<dbReference type="Pfam" id="PF13185">
    <property type="entry name" value="GAF_2"/>
    <property type="match status" value="2"/>
</dbReference>
<dbReference type="SMART" id="SM00065">
    <property type="entry name" value="GAF"/>
    <property type="match status" value="2"/>
</dbReference>
<feature type="compositionally biased region" description="Basic and acidic residues" evidence="4">
    <location>
        <begin position="16"/>
        <end position="29"/>
    </location>
</feature>
<dbReference type="PANTHER" id="PTHR34236">
    <property type="entry name" value="DIMETHYL SULFOXIDE REDUCTASE TRANSCRIPTIONAL ACTIVATOR"/>
    <property type="match status" value="1"/>
</dbReference>
<dbReference type="InterPro" id="IPR029016">
    <property type="entry name" value="GAF-like_dom_sf"/>
</dbReference>
<evidence type="ECO:0000256" key="1">
    <source>
        <dbReference type="ARBA" id="ARBA00023015"/>
    </source>
</evidence>
<dbReference type="Proteomes" id="UP000011626">
    <property type="component" value="Unassembled WGS sequence"/>
</dbReference>
<keyword evidence="1" id="KW-0805">Transcription regulation</keyword>
<dbReference type="PROSITE" id="PS50113">
    <property type="entry name" value="PAC"/>
    <property type="match status" value="1"/>
</dbReference>
<dbReference type="InterPro" id="IPR003018">
    <property type="entry name" value="GAF"/>
</dbReference>
<dbReference type="Gene3D" id="3.30.450.40">
    <property type="match status" value="2"/>
</dbReference>
<dbReference type="EMBL" id="AOIU01000013">
    <property type="protein sequence ID" value="ELZ27438.1"/>
    <property type="molecule type" value="Genomic_DNA"/>
</dbReference>
<dbReference type="Pfam" id="PF15915">
    <property type="entry name" value="BAT"/>
    <property type="match status" value="1"/>
</dbReference>
<dbReference type="AlphaFoldDB" id="M0CXS7"/>
<organism evidence="7 8">
    <name type="scientific">Halosimplex carlsbadense 2-9-1</name>
    <dbReference type="NCBI Taxonomy" id="797114"/>
    <lineage>
        <taxon>Archaea</taxon>
        <taxon>Methanobacteriati</taxon>
        <taxon>Methanobacteriota</taxon>
        <taxon>Stenosarchaea group</taxon>
        <taxon>Halobacteria</taxon>
        <taxon>Halobacteriales</taxon>
        <taxon>Haloarculaceae</taxon>
        <taxon>Halosimplex</taxon>
    </lineage>
</organism>
<dbReference type="PANTHER" id="PTHR34236:SF1">
    <property type="entry name" value="DIMETHYL SULFOXIDE REDUCTASE TRANSCRIPTIONAL ACTIVATOR"/>
    <property type="match status" value="1"/>
</dbReference>
<dbReference type="SUPFAM" id="SSF55781">
    <property type="entry name" value="GAF domain-like"/>
    <property type="match status" value="2"/>
</dbReference>
<evidence type="ECO:0000256" key="3">
    <source>
        <dbReference type="SAM" id="Coils"/>
    </source>
</evidence>
<feature type="domain" description="PAS" evidence="5">
    <location>
        <begin position="159"/>
        <end position="229"/>
    </location>
</feature>
<dbReference type="PROSITE" id="PS50112">
    <property type="entry name" value="PAS"/>
    <property type="match status" value="1"/>
</dbReference>
<name>M0CXS7_9EURY</name>
<evidence type="ECO:0000256" key="4">
    <source>
        <dbReference type="SAM" id="MobiDB-lite"/>
    </source>
</evidence>